<comment type="caution">
    <text evidence="2">The sequence shown here is derived from an EMBL/GenBank/DDBJ whole genome shotgun (WGS) entry which is preliminary data.</text>
</comment>
<feature type="transmembrane region" description="Helical" evidence="1">
    <location>
        <begin position="67"/>
        <end position="86"/>
    </location>
</feature>
<sequence>MPQSLFYYFLVINIFTFVVFVIDKRRAIYNERRLPEKILWLLAILGGSLGGLIAMELIKHKNRKMGFVLVMLGIILAQMMIIYLALKYL</sequence>
<evidence type="ECO:0000313" key="2">
    <source>
        <dbReference type="EMBL" id="KKS42338.1"/>
    </source>
</evidence>
<proteinExistence type="predicted"/>
<dbReference type="GO" id="GO:0003676">
    <property type="term" value="F:nucleic acid binding"/>
    <property type="evidence" value="ECO:0007669"/>
    <property type="project" value="InterPro"/>
</dbReference>
<dbReference type="Proteomes" id="UP000034516">
    <property type="component" value="Unassembled WGS sequence"/>
</dbReference>
<dbReference type="PIRSF" id="PIRSF002599">
    <property type="entry name" value="Cold_shock_A"/>
    <property type="match status" value="1"/>
</dbReference>
<dbReference type="AlphaFoldDB" id="A0A0G1BY41"/>
<dbReference type="Pfam" id="PF06961">
    <property type="entry name" value="DUF1294"/>
    <property type="match status" value="1"/>
</dbReference>
<protein>
    <recommendedName>
        <fullName evidence="4">DUF1294 domain-containing protein</fullName>
    </recommendedName>
</protein>
<feature type="transmembrane region" description="Helical" evidence="1">
    <location>
        <begin position="38"/>
        <end position="55"/>
    </location>
</feature>
<accession>A0A0G1BY41</accession>
<name>A0A0G1BY41_9BACT</name>
<dbReference type="InterPro" id="IPR012156">
    <property type="entry name" value="Cold_shock_CspA"/>
</dbReference>
<dbReference type="EMBL" id="LCCW01000018">
    <property type="protein sequence ID" value="KKS42338.1"/>
    <property type="molecule type" value="Genomic_DNA"/>
</dbReference>
<evidence type="ECO:0000313" key="3">
    <source>
        <dbReference type="Proteomes" id="UP000034516"/>
    </source>
</evidence>
<keyword evidence="1" id="KW-0812">Transmembrane</keyword>
<evidence type="ECO:0008006" key="4">
    <source>
        <dbReference type="Google" id="ProtNLM"/>
    </source>
</evidence>
<keyword evidence="1" id="KW-1133">Transmembrane helix</keyword>
<evidence type="ECO:0000256" key="1">
    <source>
        <dbReference type="SAM" id="Phobius"/>
    </source>
</evidence>
<dbReference type="InterPro" id="IPR010718">
    <property type="entry name" value="DUF1294"/>
</dbReference>
<dbReference type="PATRIC" id="fig|1618677.3.peg.356"/>
<keyword evidence="1" id="KW-0472">Membrane</keyword>
<reference evidence="2 3" key="1">
    <citation type="journal article" date="2015" name="Nature">
        <title>rRNA introns, odd ribosomes, and small enigmatic genomes across a large radiation of phyla.</title>
        <authorList>
            <person name="Brown C.T."/>
            <person name="Hug L.A."/>
            <person name="Thomas B.C."/>
            <person name="Sharon I."/>
            <person name="Castelle C.J."/>
            <person name="Singh A."/>
            <person name="Wilkins M.J."/>
            <person name="Williams K.H."/>
            <person name="Banfield J.F."/>
        </authorList>
    </citation>
    <scope>NUCLEOTIDE SEQUENCE [LARGE SCALE GENOMIC DNA]</scope>
</reference>
<feature type="transmembrane region" description="Helical" evidence="1">
    <location>
        <begin position="6"/>
        <end position="22"/>
    </location>
</feature>
<gene>
    <name evidence="2" type="ORF">UV02_C0018G0007</name>
</gene>
<organism evidence="2 3">
    <name type="scientific">Candidatus Kuenenbacteria bacterium GW2011_GWA2_42_15</name>
    <dbReference type="NCBI Taxonomy" id="1618677"/>
    <lineage>
        <taxon>Bacteria</taxon>
        <taxon>Candidatus Kueneniibacteriota</taxon>
    </lineage>
</organism>